<dbReference type="PROSITE" id="PS50102">
    <property type="entry name" value="RRM"/>
    <property type="match status" value="1"/>
</dbReference>
<comment type="caution">
    <text evidence="5">The sequence shown here is derived from an EMBL/GenBank/DDBJ whole genome shotgun (WGS) entry which is preliminary data.</text>
</comment>
<feature type="compositionally biased region" description="Basic and acidic residues" evidence="3">
    <location>
        <begin position="14"/>
        <end position="33"/>
    </location>
</feature>
<dbReference type="SMART" id="SM01218">
    <property type="entry name" value="FoP_duplication"/>
    <property type="match status" value="1"/>
</dbReference>
<dbReference type="SUPFAM" id="SSF54928">
    <property type="entry name" value="RNA-binding domain, RBD"/>
    <property type="match status" value="1"/>
</dbReference>
<dbReference type="InterPro" id="IPR000504">
    <property type="entry name" value="RRM_dom"/>
</dbReference>
<dbReference type="InterPro" id="IPR025715">
    <property type="entry name" value="FoP_C"/>
</dbReference>
<evidence type="ECO:0000256" key="3">
    <source>
        <dbReference type="SAM" id="MobiDB-lite"/>
    </source>
</evidence>
<dbReference type="PANTHER" id="PTHR19965:SF35">
    <property type="entry name" value="RNA ANNEALING PROTEIN YRA1"/>
    <property type="match status" value="1"/>
</dbReference>
<dbReference type="SMART" id="SM00360">
    <property type="entry name" value="RRM"/>
    <property type="match status" value="1"/>
</dbReference>
<evidence type="ECO:0000313" key="6">
    <source>
        <dbReference type="Proteomes" id="UP001497392"/>
    </source>
</evidence>
<feature type="domain" description="RRM" evidence="4">
    <location>
        <begin position="126"/>
        <end position="203"/>
    </location>
</feature>
<evidence type="ECO:0000259" key="4">
    <source>
        <dbReference type="PROSITE" id="PS50102"/>
    </source>
</evidence>
<keyword evidence="6" id="KW-1185">Reference proteome</keyword>
<feature type="region of interest" description="Disordered" evidence="3">
    <location>
        <begin position="238"/>
        <end position="280"/>
    </location>
</feature>
<dbReference type="Gene3D" id="3.30.70.330">
    <property type="match status" value="1"/>
</dbReference>
<name>A0ABP1G988_9CHLO</name>
<keyword evidence="1 2" id="KW-0694">RNA-binding</keyword>
<evidence type="ECO:0000256" key="1">
    <source>
        <dbReference type="ARBA" id="ARBA00022884"/>
    </source>
</evidence>
<dbReference type="Proteomes" id="UP001497392">
    <property type="component" value="Unassembled WGS sequence"/>
</dbReference>
<sequence length="280" mass="29781">MASDEVLNMSLDDIISKNKEKGGRRERGSDAPRKSRGGSSTRRAGSGREGGGKLASDSLRVVVKNTGAIRKSGASRGGRIQAEEKAPVDPAVLDGKGVKWQHDLYADEDRPKRNLQQRMRGPKDGFRLKVTNLADGVTDDDIKELFESVGVVKFAAIEWDRSGRSTGEADIVYEQKADALKAKSQFNDVALDGQPMKIEMVESQGNGRMLSSGIRVGEARNGSRTAVPLSGTFGRAFAGIGGGSRGGRGRGRGRGRGGGGGARNVSEADLDKDLASYMED</sequence>
<feature type="region of interest" description="Disordered" evidence="3">
    <location>
        <begin position="1"/>
        <end position="88"/>
    </location>
</feature>
<protein>
    <submittedName>
        <fullName evidence="5">G11989 protein</fullName>
    </submittedName>
</protein>
<dbReference type="Pfam" id="PF00076">
    <property type="entry name" value="RRM_1"/>
    <property type="match status" value="1"/>
</dbReference>
<proteinExistence type="predicted"/>
<reference evidence="5 6" key="1">
    <citation type="submission" date="2024-06" db="EMBL/GenBank/DDBJ databases">
        <authorList>
            <person name="Kraege A."/>
            <person name="Thomma B."/>
        </authorList>
    </citation>
    <scope>NUCLEOTIDE SEQUENCE [LARGE SCALE GENOMIC DNA]</scope>
</reference>
<evidence type="ECO:0000313" key="5">
    <source>
        <dbReference type="EMBL" id="CAL5228794.1"/>
    </source>
</evidence>
<dbReference type="InterPro" id="IPR035979">
    <property type="entry name" value="RBD_domain_sf"/>
</dbReference>
<dbReference type="InterPro" id="IPR012677">
    <property type="entry name" value="Nucleotide-bd_a/b_plait_sf"/>
</dbReference>
<accession>A0ABP1G988</accession>
<gene>
    <name evidence="5" type="primary">g11989</name>
    <name evidence="5" type="ORF">VP750_LOCUS10700</name>
</gene>
<dbReference type="InterPro" id="IPR051229">
    <property type="entry name" value="ALYREF_mRNA_export"/>
</dbReference>
<organism evidence="5 6">
    <name type="scientific">Coccomyxa viridis</name>
    <dbReference type="NCBI Taxonomy" id="1274662"/>
    <lineage>
        <taxon>Eukaryota</taxon>
        <taxon>Viridiplantae</taxon>
        <taxon>Chlorophyta</taxon>
        <taxon>core chlorophytes</taxon>
        <taxon>Trebouxiophyceae</taxon>
        <taxon>Trebouxiophyceae incertae sedis</taxon>
        <taxon>Coccomyxaceae</taxon>
        <taxon>Coccomyxa</taxon>
    </lineage>
</organism>
<dbReference type="PANTHER" id="PTHR19965">
    <property type="entry name" value="RNA AND EXPORT FACTOR BINDING PROTEIN"/>
    <property type="match status" value="1"/>
</dbReference>
<dbReference type="EMBL" id="CAXHTA020000019">
    <property type="protein sequence ID" value="CAL5228794.1"/>
    <property type="molecule type" value="Genomic_DNA"/>
</dbReference>
<evidence type="ECO:0000256" key="2">
    <source>
        <dbReference type="PROSITE-ProRule" id="PRU00176"/>
    </source>
</evidence>